<gene>
    <name evidence="2" type="ORF">NDM98_18925</name>
</gene>
<sequence>MLVFLTIILFILLITPISGIFLWKRSKIISVLCFMPLALLIIVPTGWYVAATNHYFIKNTDLSEEQLGGINLFKPLTDEVIEELGGYELHDSVYHELLEFKHAWMTINEDHEIRSFSFNEKGQQTLLGVEVGDPLQKAKDLYGSHYANDFEPCMASWIFYVDRKNNVELEFIYDGEEMIQEIRLSELEQEG</sequence>
<proteinExistence type="predicted"/>
<organism evidence="2 3">
    <name type="scientific">Alkalicoccobacillus plakortidis</name>
    <dbReference type="NCBI Taxonomy" id="444060"/>
    <lineage>
        <taxon>Bacteria</taxon>
        <taxon>Bacillati</taxon>
        <taxon>Bacillota</taxon>
        <taxon>Bacilli</taxon>
        <taxon>Bacillales</taxon>
        <taxon>Bacillaceae</taxon>
        <taxon>Alkalicoccobacillus</taxon>
    </lineage>
</organism>
<feature type="transmembrane region" description="Helical" evidence="1">
    <location>
        <begin position="29"/>
        <end position="50"/>
    </location>
</feature>
<keyword evidence="1" id="KW-1133">Transmembrane helix</keyword>
<keyword evidence="1" id="KW-0472">Membrane</keyword>
<dbReference type="EMBL" id="JAMQJY010000003">
    <property type="protein sequence ID" value="MCM2677305.1"/>
    <property type="molecule type" value="Genomic_DNA"/>
</dbReference>
<keyword evidence="1" id="KW-0812">Transmembrane</keyword>
<comment type="caution">
    <text evidence="2">The sequence shown here is derived from an EMBL/GenBank/DDBJ whole genome shotgun (WGS) entry which is preliminary data.</text>
</comment>
<dbReference type="Proteomes" id="UP001203665">
    <property type="component" value="Unassembled WGS sequence"/>
</dbReference>
<evidence type="ECO:0000313" key="3">
    <source>
        <dbReference type="Proteomes" id="UP001203665"/>
    </source>
</evidence>
<evidence type="ECO:0000313" key="2">
    <source>
        <dbReference type="EMBL" id="MCM2677305.1"/>
    </source>
</evidence>
<name>A0ABT0XNK0_9BACI</name>
<reference evidence="2" key="1">
    <citation type="submission" date="2022-06" db="EMBL/GenBank/DDBJ databases">
        <title>Alkalicoccobacillus porphyridii sp. nov., isolated from a marine red alga, Porphyridium purpureum and reclassification of Shouchella plakortidis and Shouchella gibsonii as Alkalicoccobacillus plakortidis comb. nov. and Alkalicoccobacillus gibsonii comb. nov.</title>
        <authorList>
            <person name="Kim K.H."/>
            <person name="Lee J.K."/>
            <person name="Han D.M."/>
            <person name="Baek J.H."/>
            <person name="Jeon C.O."/>
        </authorList>
    </citation>
    <scope>NUCLEOTIDE SEQUENCE</scope>
    <source>
        <strain evidence="2">DSM 19153</strain>
    </source>
</reference>
<dbReference type="RefSeq" id="WP_251610954.1">
    <property type="nucleotide sequence ID" value="NZ_JAMQJY010000003.1"/>
</dbReference>
<protein>
    <recommendedName>
        <fullName evidence="4">DUF5590 domain-containing protein</fullName>
    </recommendedName>
</protein>
<keyword evidence="3" id="KW-1185">Reference proteome</keyword>
<evidence type="ECO:0008006" key="4">
    <source>
        <dbReference type="Google" id="ProtNLM"/>
    </source>
</evidence>
<accession>A0ABT0XNK0</accession>
<evidence type="ECO:0000256" key="1">
    <source>
        <dbReference type="SAM" id="Phobius"/>
    </source>
</evidence>